<accession>A0A9D9E1P9</accession>
<dbReference type="PANTHER" id="PTHR11669:SF8">
    <property type="entry name" value="DNA POLYMERASE III SUBUNIT DELTA"/>
    <property type="match status" value="1"/>
</dbReference>
<name>A0A9D9E1P9_9BACT</name>
<dbReference type="AlphaFoldDB" id="A0A9D9E1P9"/>
<dbReference type="InterPro" id="IPR050238">
    <property type="entry name" value="DNA_Rep/Repair_Clamp_Loader"/>
</dbReference>
<organism evidence="1 2">
    <name type="scientific">Candidatus Caccoplasma merdipullorum</name>
    <dbReference type="NCBI Taxonomy" id="2840718"/>
    <lineage>
        <taxon>Bacteria</taxon>
        <taxon>Pseudomonadati</taxon>
        <taxon>Bacteroidota</taxon>
        <taxon>Bacteroidia</taxon>
        <taxon>Bacteroidales</taxon>
        <taxon>Bacteroidaceae</taxon>
        <taxon>Bacteroidaceae incertae sedis</taxon>
        <taxon>Candidatus Caccoplasma</taxon>
    </lineage>
</organism>
<dbReference type="Pfam" id="PF13177">
    <property type="entry name" value="DNA_pol3_delta2"/>
    <property type="match status" value="1"/>
</dbReference>
<gene>
    <name evidence="1" type="ORF">IAC54_01620</name>
</gene>
<reference evidence="1" key="1">
    <citation type="submission" date="2020-10" db="EMBL/GenBank/DDBJ databases">
        <authorList>
            <person name="Gilroy R."/>
        </authorList>
    </citation>
    <scope>NUCLEOTIDE SEQUENCE</scope>
    <source>
        <strain evidence="1">G3-4614</strain>
    </source>
</reference>
<dbReference type="EMBL" id="JADIMW010000015">
    <property type="protein sequence ID" value="MBO8437583.1"/>
    <property type="molecule type" value="Genomic_DNA"/>
</dbReference>
<comment type="caution">
    <text evidence="1">The sequence shown here is derived from an EMBL/GenBank/DDBJ whole genome shotgun (WGS) entry which is preliminary data.</text>
</comment>
<dbReference type="SUPFAM" id="SSF52540">
    <property type="entry name" value="P-loop containing nucleoside triphosphate hydrolases"/>
    <property type="match status" value="1"/>
</dbReference>
<dbReference type="Proteomes" id="UP000823636">
    <property type="component" value="Unassembled WGS sequence"/>
</dbReference>
<sequence>MFFRDIIGHEEIKRQLVRTVKEGRVPQAWLFCGASGVGKLGMAIAYARYLNCTSRGEDDACGVCPSCRQMTNMMHPDVHYSYPVYKSDKRRSGCSDDYIAEWRDALSQTPYLSREKWTEAINSGNSQLYIYADEAGAIIRKLSYKSFESEYKILIMWSPESMRTECANSLLKLIEEPYDKTVFILVSDNPERVLPTILSRTRILPFKTVSDELLSARLQQRFSLEAEDAAEVARISNGSYRKAVEVMQQTEENEKFFNLFVSMMRNAYARRIKEMKAWSDEVGSLGREAEKRFLQYSQRMLRENYIYNTRVSALTYMTRRERDFSVRFSPFINEKNVIEIMEALSCAERDISQNANGKIVFFDLSIKMILLIKRATA</sequence>
<dbReference type="PANTHER" id="PTHR11669">
    <property type="entry name" value="REPLICATION FACTOR C / DNA POLYMERASE III GAMMA-TAU SUBUNIT"/>
    <property type="match status" value="1"/>
</dbReference>
<proteinExistence type="predicted"/>
<dbReference type="InterPro" id="IPR027417">
    <property type="entry name" value="P-loop_NTPase"/>
</dbReference>
<dbReference type="Gene3D" id="3.40.50.300">
    <property type="entry name" value="P-loop containing nucleotide triphosphate hydrolases"/>
    <property type="match status" value="1"/>
</dbReference>
<dbReference type="GO" id="GO:0006261">
    <property type="term" value="P:DNA-templated DNA replication"/>
    <property type="evidence" value="ECO:0007669"/>
    <property type="project" value="TreeGrafter"/>
</dbReference>
<evidence type="ECO:0000313" key="2">
    <source>
        <dbReference type="Proteomes" id="UP000823636"/>
    </source>
</evidence>
<reference evidence="1" key="2">
    <citation type="journal article" date="2021" name="PeerJ">
        <title>Extensive microbial diversity within the chicken gut microbiome revealed by metagenomics and culture.</title>
        <authorList>
            <person name="Gilroy R."/>
            <person name="Ravi A."/>
            <person name="Getino M."/>
            <person name="Pursley I."/>
            <person name="Horton D.L."/>
            <person name="Alikhan N.F."/>
            <person name="Baker D."/>
            <person name="Gharbi K."/>
            <person name="Hall N."/>
            <person name="Watson M."/>
            <person name="Adriaenssens E.M."/>
            <person name="Foster-Nyarko E."/>
            <person name="Jarju S."/>
            <person name="Secka A."/>
            <person name="Antonio M."/>
            <person name="Oren A."/>
            <person name="Chaudhuri R.R."/>
            <person name="La Ragione R."/>
            <person name="Hildebrand F."/>
            <person name="Pallen M.J."/>
        </authorList>
    </citation>
    <scope>NUCLEOTIDE SEQUENCE</scope>
    <source>
        <strain evidence="1">G3-4614</strain>
    </source>
</reference>
<evidence type="ECO:0000313" key="1">
    <source>
        <dbReference type="EMBL" id="MBO8437583.1"/>
    </source>
</evidence>
<protein>
    <submittedName>
        <fullName evidence="1">DNA polymerase III subunit delta</fullName>
    </submittedName>
</protein>